<dbReference type="EMBL" id="JAATWM020000019">
    <property type="protein sequence ID" value="KAF9876108.1"/>
    <property type="molecule type" value="Genomic_DNA"/>
</dbReference>
<dbReference type="GeneID" id="62162345"/>
<comment type="caution">
    <text evidence="2">The sequence shown here is derived from an EMBL/GenBank/DDBJ whole genome shotgun (WGS) entry which is preliminary data.</text>
</comment>
<dbReference type="Proteomes" id="UP000781932">
    <property type="component" value="Unassembled WGS sequence"/>
</dbReference>
<protein>
    <submittedName>
        <fullName evidence="2">Uncharacterized protein</fullName>
    </submittedName>
</protein>
<evidence type="ECO:0000313" key="2">
    <source>
        <dbReference type="EMBL" id="KAF9876108.1"/>
    </source>
</evidence>
<name>A0A9P6I4A5_9PEZI</name>
<accession>A0A9P6I4A5</accession>
<proteinExistence type="predicted"/>
<evidence type="ECO:0000256" key="1">
    <source>
        <dbReference type="SAM" id="MobiDB-lite"/>
    </source>
</evidence>
<feature type="compositionally biased region" description="Polar residues" evidence="1">
    <location>
        <begin position="174"/>
        <end position="188"/>
    </location>
</feature>
<reference evidence="2" key="1">
    <citation type="submission" date="2020-03" db="EMBL/GenBank/DDBJ databases">
        <authorList>
            <person name="He L."/>
        </authorList>
    </citation>
    <scope>NUCLEOTIDE SEQUENCE</scope>
    <source>
        <strain evidence="2">CkLH20</strain>
    </source>
</reference>
<reference evidence="2" key="2">
    <citation type="submission" date="2020-11" db="EMBL/GenBank/DDBJ databases">
        <title>Whole genome sequencing of Colletotrichum sp.</title>
        <authorList>
            <person name="Li H."/>
        </authorList>
    </citation>
    <scope>NUCLEOTIDE SEQUENCE</scope>
    <source>
        <strain evidence="2">CkLH20</strain>
    </source>
</reference>
<dbReference type="RefSeq" id="XP_038745569.1">
    <property type="nucleotide sequence ID" value="XM_038889271.1"/>
</dbReference>
<gene>
    <name evidence="2" type="ORF">CkaCkLH20_06554</name>
</gene>
<keyword evidence="3" id="KW-1185">Reference proteome</keyword>
<organism evidence="2 3">
    <name type="scientific">Colletotrichum karsti</name>
    <dbReference type="NCBI Taxonomy" id="1095194"/>
    <lineage>
        <taxon>Eukaryota</taxon>
        <taxon>Fungi</taxon>
        <taxon>Dikarya</taxon>
        <taxon>Ascomycota</taxon>
        <taxon>Pezizomycotina</taxon>
        <taxon>Sordariomycetes</taxon>
        <taxon>Hypocreomycetidae</taxon>
        <taxon>Glomerellales</taxon>
        <taxon>Glomerellaceae</taxon>
        <taxon>Colletotrichum</taxon>
        <taxon>Colletotrichum boninense species complex</taxon>
    </lineage>
</organism>
<evidence type="ECO:0000313" key="3">
    <source>
        <dbReference type="Proteomes" id="UP000781932"/>
    </source>
</evidence>
<feature type="compositionally biased region" description="Polar residues" evidence="1">
    <location>
        <begin position="107"/>
        <end position="117"/>
    </location>
</feature>
<feature type="compositionally biased region" description="Polar residues" evidence="1">
    <location>
        <begin position="1"/>
        <end position="19"/>
    </location>
</feature>
<sequence length="409" mass="45605">MSFEGDSSQQTLLRSSYTIEISPRGSVASGDPSNLASRDEPYEIPETPPGSLLPLVGTKESFSDDDDDSWMNEFVNFRQEDTQEEGTQGLAPITQISNDYHEDKFQDLSSPQTTIKSTELEKPTTEDVPPLEDDYGLDDSDEEDMLQLADNQDFDLSRVPPASVLQRMDRDSRSPASFDSGLQHSTSTESHENTCEEPDLLDEDVDWDLVTACVAKVPAIPNEHQPDPVGSTVHALPIMNPFARPPFPAKMRDRSVVVGFSSTVMLRTCFRIGELLNAHTKCSRDKQDVILELFARVTYSNRDSTAKTQHFQMKDLFTDRQPFLSGTFNSWKVGGLVDEQSKAFLGHGGKEKLCRCVCKLSDDQKSPIGRSATILSIRETDWDEIQWALRVVARDADDDGHEELTSSAT</sequence>
<feature type="region of interest" description="Disordered" evidence="1">
    <location>
        <begin position="165"/>
        <end position="197"/>
    </location>
</feature>
<dbReference type="OrthoDB" id="5397183at2759"/>
<feature type="region of interest" description="Disordered" evidence="1">
    <location>
        <begin position="1"/>
        <end position="139"/>
    </location>
</feature>
<feature type="compositionally biased region" description="Acidic residues" evidence="1">
    <location>
        <begin position="129"/>
        <end position="139"/>
    </location>
</feature>
<dbReference type="AlphaFoldDB" id="A0A9P6I4A5"/>